<dbReference type="STRING" id="1547445.LO80_00535"/>
<evidence type="ECO:0000313" key="3">
    <source>
        <dbReference type="Proteomes" id="UP000029672"/>
    </source>
</evidence>
<evidence type="ECO:0000313" key="2">
    <source>
        <dbReference type="EMBL" id="AIT08607.1"/>
    </source>
</evidence>
<dbReference type="Proteomes" id="UP000029672">
    <property type="component" value="Chromosome"/>
</dbReference>
<dbReference type="HOGENOM" id="CLU_1568459_0_0_6"/>
<protein>
    <submittedName>
        <fullName evidence="2">MFS transporter</fullName>
    </submittedName>
</protein>
<dbReference type="OrthoDB" id="5604428at2"/>
<dbReference type="EMBL" id="CP009574">
    <property type="protein sequence ID" value="AIT08607.1"/>
    <property type="molecule type" value="Genomic_DNA"/>
</dbReference>
<sequence>MLKKYIENIGLWLGVIGLVIFMFGLTETNIDNKNLIVLLATFLLFLSAIIQKEPFFSGLQGIAFVSAVLVFYNINYTYNMVIFLVLSFGFAVYYFGRFKLNIARIFAFVGLVALCLGILLGRNEPMVVCGIVLAIYAVFSIQQGFSVGWVFLILNILFAVVAANALYGFY</sequence>
<name>A0A097EM09_9GAMM</name>
<dbReference type="AlphaFoldDB" id="A0A097EM09"/>
<gene>
    <name evidence="2" type="ORF">LO80_00535</name>
</gene>
<proteinExistence type="predicted"/>
<keyword evidence="1" id="KW-0472">Membrane</keyword>
<feature type="transmembrane region" description="Helical" evidence="1">
    <location>
        <begin position="102"/>
        <end position="119"/>
    </location>
</feature>
<feature type="transmembrane region" description="Helical" evidence="1">
    <location>
        <begin position="148"/>
        <end position="169"/>
    </location>
</feature>
<organism evidence="2 3">
    <name type="scientific">Candidatus Francisella endociliophora</name>
    <dbReference type="NCBI Taxonomy" id="653937"/>
    <lineage>
        <taxon>Bacteria</taxon>
        <taxon>Pseudomonadati</taxon>
        <taxon>Pseudomonadota</taxon>
        <taxon>Gammaproteobacteria</taxon>
        <taxon>Thiotrichales</taxon>
        <taxon>Francisellaceae</taxon>
        <taxon>Francisella</taxon>
    </lineage>
</organism>
<dbReference type="KEGG" id="frf:LO80_00535"/>
<feature type="transmembrane region" description="Helical" evidence="1">
    <location>
        <begin position="9"/>
        <end position="26"/>
    </location>
</feature>
<feature type="transmembrane region" description="Helical" evidence="1">
    <location>
        <begin position="125"/>
        <end position="141"/>
    </location>
</feature>
<feature type="transmembrane region" description="Helical" evidence="1">
    <location>
        <begin position="32"/>
        <end position="50"/>
    </location>
</feature>
<accession>A0A097EM09</accession>
<evidence type="ECO:0000256" key="1">
    <source>
        <dbReference type="SAM" id="Phobius"/>
    </source>
</evidence>
<feature type="transmembrane region" description="Helical" evidence="1">
    <location>
        <begin position="55"/>
        <end position="72"/>
    </location>
</feature>
<keyword evidence="1" id="KW-0812">Transmembrane</keyword>
<keyword evidence="3" id="KW-1185">Reference proteome</keyword>
<feature type="transmembrane region" description="Helical" evidence="1">
    <location>
        <begin position="78"/>
        <end position="95"/>
    </location>
</feature>
<reference evidence="2 3" key="1">
    <citation type="submission" date="2014-10" db="EMBL/GenBank/DDBJ databases">
        <title>Whole genome sequence of Francisella endociliophora strain FSC1006, isolated from a laboratory culture of the marine ciliate Euplotes raikovi.</title>
        <authorList>
            <person name="Granberg M."/>
            <person name="Backman S."/>
            <person name="Lundmark E."/>
            <person name="Nilsson E."/>
            <person name="Karlsson E."/>
            <person name="Thelaus J."/>
            <person name="Ohrman C."/>
            <person name="Larkeryd A."/>
            <person name="Stenberg P."/>
        </authorList>
    </citation>
    <scope>NUCLEOTIDE SEQUENCE [LARGE SCALE GENOMIC DNA]</scope>
    <source>
        <strain evidence="2 3">FSC1006</strain>
    </source>
</reference>
<dbReference type="RefSeq" id="WP_040007586.1">
    <property type="nucleotide sequence ID" value="NZ_CP009574.1"/>
</dbReference>
<keyword evidence="1" id="KW-1133">Transmembrane helix</keyword>